<gene>
    <name evidence="1" type="ORF">DVH02_22985</name>
</gene>
<comment type="caution">
    <text evidence="1">The sequence shown here is derived from an EMBL/GenBank/DDBJ whole genome shotgun (WGS) entry which is preliminary data.</text>
</comment>
<dbReference type="OrthoDB" id="4161899at2"/>
<name>A0A370B8Z1_9ACTN</name>
<reference evidence="1 2" key="1">
    <citation type="submission" date="2018-07" db="EMBL/GenBank/DDBJ databases">
        <title>Streptomyces species from bats.</title>
        <authorList>
            <person name="Dunlap C."/>
        </authorList>
    </citation>
    <scope>NUCLEOTIDE SEQUENCE [LARGE SCALE GENOMIC DNA]</scope>
    <source>
        <strain evidence="1 2">AC230</strain>
    </source>
</reference>
<protein>
    <submittedName>
        <fullName evidence="1">Uncharacterized protein</fullName>
    </submittedName>
</protein>
<dbReference type="Proteomes" id="UP000253741">
    <property type="component" value="Unassembled WGS sequence"/>
</dbReference>
<evidence type="ECO:0000313" key="2">
    <source>
        <dbReference type="Proteomes" id="UP000253741"/>
    </source>
</evidence>
<organism evidence="1 2">
    <name type="scientific">Streptomyces corynorhini</name>
    <dbReference type="NCBI Taxonomy" id="2282652"/>
    <lineage>
        <taxon>Bacteria</taxon>
        <taxon>Bacillati</taxon>
        <taxon>Actinomycetota</taxon>
        <taxon>Actinomycetes</taxon>
        <taxon>Kitasatosporales</taxon>
        <taxon>Streptomycetaceae</taxon>
        <taxon>Streptomyces</taxon>
    </lineage>
</organism>
<sequence>MRPYPTNYDRWVRLAAKELPAKDVPARYRWRLLPLPARYSAVPTGFVAVRIGGTEPLPGEMVLPAHAAVCLGPDASS</sequence>
<accession>A0A370B8Z1</accession>
<proteinExistence type="predicted"/>
<evidence type="ECO:0000313" key="1">
    <source>
        <dbReference type="EMBL" id="RDG35885.1"/>
    </source>
</evidence>
<dbReference type="AlphaFoldDB" id="A0A370B8Z1"/>
<keyword evidence="2" id="KW-1185">Reference proteome</keyword>
<dbReference type="EMBL" id="QQNA01000192">
    <property type="protein sequence ID" value="RDG35885.1"/>
    <property type="molecule type" value="Genomic_DNA"/>
</dbReference>